<evidence type="ECO:0000313" key="3">
    <source>
        <dbReference type="Proteomes" id="UP000525432"/>
    </source>
</evidence>
<dbReference type="InterPro" id="IPR006757">
    <property type="entry name" value="OGF_rcpt"/>
</dbReference>
<dbReference type="AlphaFoldDB" id="A0A841V0S7"/>
<organism evidence="2 3">
    <name type="scientific">Microcystis aeruginosa BLCC-F158</name>
    <dbReference type="NCBI Taxonomy" id="2755316"/>
    <lineage>
        <taxon>Bacteria</taxon>
        <taxon>Bacillati</taxon>
        <taxon>Cyanobacteriota</taxon>
        <taxon>Cyanophyceae</taxon>
        <taxon>Oscillatoriophycideae</taxon>
        <taxon>Chroococcales</taxon>
        <taxon>Microcystaceae</taxon>
        <taxon>Microcystis</taxon>
    </lineage>
</organism>
<dbReference type="Pfam" id="PF04664">
    <property type="entry name" value="OGFr_N"/>
    <property type="match status" value="1"/>
</dbReference>
<dbReference type="PANTHER" id="PTHR14015:SF2">
    <property type="entry name" value="OPIOID GROWTH FACTOR RECEPTOR (OGFR) CONSERVED DOMAIN-CONTAINING PROTEIN"/>
    <property type="match status" value="1"/>
</dbReference>
<evidence type="ECO:0000259" key="1">
    <source>
        <dbReference type="Pfam" id="PF04664"/>
    </source>
</evidence>
<name>A0A841V0S7_MICAE</name>
<dbReference type="EMBL" id="JACEGC010000048">
    <property type="protein sequence ID" value="MBC1195868.1"/>
    <property type="molecule type" value="Genomic_DNA"/>
</dbReference>
<protein>
    <recommendedName>
        <fullName evidence="1">Opioid growth factor receptor (OGFr) conserved domain-containing protein</fullName>
    </recommendedName>
</protein>
<dbReference type="GO" id="GO:0140625">
    <property type="term" value="F:opioid growth factor receptor activity"/>
    <property type="evidence" value="ECO:0007669"/>
    <property type="project" value="InterPro"/>
</dbReference>
<sequence length="176" mass="20638">MQENLSELLNFYAGTGTDHRGRRIEDVWSWSHEKLEQVHDFIQWIFPLPELSSFNPDAPILTVEDISSFRSSGKLKDRVLKSLDLMLDFYGFVRLEDKGDVKIVKSLNYENRIREWVTPYNHNFLRITRILKSIKLLGLSAYASKFFDALEVLYLEKQNIIGSVSFQYWKAAIEEV</sequence>
<dbReference type="InterPro" id="IPR039574">
    <property type="entry name" value="OGFr"/>
</dbReference>
<dbReference type="RefSeq" id="WP_185239765.1">
    <property type="nucleotide sequence ID" value="NZ_JACEGC010000048.1"/>
</dbReference>
<gene>
    <name evidence="2" type="ORF">H0901_11495</name>
</gene>
<comment type="caution">
    <text evidence="2">The sequence shown here is derived from an EMBL/GenBank/DDBJ whole genome shotgun (WGS) entry which is preliminary data.</text>
</comment>
<feature type="domain" description="Opioid growth factor receptor (OGFr) conserved" evidence="1">
    <location>
        <begin position="24"/>
        <end position="173"/>
    </location>
</feature>
<accession>A0A841V0S7</accession>
<reference evidence="2 3" key="1">
    <citation type="submission" date="2020-07" db="EMBL/GenBank/DDBJ databases">
        <title>Genomes of two Microcystis aeruginosa (Cyanobacteria) strains from Florida (USA) with disparate toxicogenic potential.</title>
        <authorList>
            <person name="Lefler F.W."/>
            <person name="Barbosa M."/>
            <person name="Berthold D.E."/>
            <person name="Laughinghouse H.D. IV."/>
        </authorList>
    </citation>
    <scope>NUCLEOTIDE SEQUENCE [LARGE SCALE GENOMIC DNA]</scope>
    <source>
        <strain evidence="2 3">BLCCF158</strain>
    </source>
</reference>
<dbReference type="GO" id="GO:0016020">
    <property type="term" value="C:membrane"/>
    <property type="evidence" value="ECO:0007669"/>
    <property type="project" value="InterPro"/>
</dbReference>
<proteinExistence type="predicted"/>
<dbReference type="PANTHER" id="PTHR14015">
    <property type="entry name" value="OPIOID GROWTH FACTOR RECEPTOR OGFR ZETA-TYPE OPIOID RECEPTOR"/>
    <property type="match status" value="1"/>
</dbReference>
<dbReference type="Proteomes" id="UP000525432">
    <property type="component" value="Unassembled WGS sequence"/>
</dbReference>
<evidence type="ECO:0000313" key="2">
    <source>
        <dbReference type="EMBL" id="MBC1195868.1"/>
    </source>
</evidence>